<dbReference type="EMBL" id="PYGD01000003">
    <property type="protein sequence ID" value="PSK92605.1"/>
    <property type="molecule type" value="Genomic_DNA"/>
</dbReference>
<dbReference type="Pfam" id="PF13585">
    <property type="entry name" value="CHU_C"/>
    <property type="match status" value="1"/>
</dbReference>
<gene>
    <name evidence="1" type="ORF">B0I18_103182</name>
</gene>
<proteinExistence type="predicted"/>
<evidence type="ECO:0000313" key="2">
    <source>
        <dbReference type="Proteomes" id="UP000240572"/>
    </source>
</evidence>
<dbReference type="NCBIfam" id="TIGR04131">
    <property type="entry name" value="Bac_Flav_CTERM"/>
    <property type="match status" value="1"/>
</dbReference>
<keyword evidence="2" id="KW-1185">Reference proteome</keyword>
<dbReference type="AlphaFoldDB" id="A0A2P8D5U9"/>
<comment type="caution">
    <text evidence="1">The sequence shown here is derived from an EMBL/GenBank/DDBJ whole genome shotgun (WGS) entry which is preliminary data.</text>
</comment>
<sequence length="765" mass="81574">MNKILHWFAVIVLGAASQNLQGQTPDYQLNQNKTWIFGTRAGMNFNTIPPVPFATGNNEIAEEPRLGSGTAAVSDNTGQLRFYAQLDTVWDKNGNVMPNGNGLIGNLPVYAFSGGPATPPQDPSYFNGASLVVPYPGAPDKYIVFSKTGLIANPTVFVGGIFNGNGNDSAAGRLYYSVVDMSLRGGLGDVVPGQKGIQIDSLLADRLVAVTGPSCNIWVLSMKIDGSAIHAFEITPEGINTLPVVSPCDTAIATGMSFGMMFSQTAGGCMTVSPDGTRLAVSLSGLVRDFTTQLSYGGGFQLYDFNAATGVATNQINVLVGPGVPNESALFGYSVINLCFSPDATKMYVPHGWFFSAGIWQFDISSGLVPTIIASKVELDPNGYLGHNAAMRLGSDNKVYITGTTWGGLLGSDVLHRIENPNVTGPSALLALGAVSLAPGTESLYGLGNIVVRSPPSDTTFTGHTLTLCAGGSSLGLSVPQDPAYTYLWDDGSTGNTRTVTTGGNFRVVYGPRCPKLVDSFKVEEVDVRFDFGSDTVICGRMYPFDLKGTEVPGATYLWQDGSTGHSFNVSGGGVYSLTVTKRDCSASDEIRIDNFDVFQHLGPDIMFCAGTPFNVRLEGRVPDGARVLWSTGVTTPAIDVSQPGTYGIKVTQDVCEGMDSITIRNTELCDCIAFMPNAFSPNGDGLNDIFAPLLETGCSLNEYSFDIFNRWGQRVYSTANPGKGWDGRFNGQPVDPGTYWFTISFEKGTHRQVFTRKGDLVLIK</sequence>
<name>A0A2P8D5U9_9BACT</name>
<reference evidence="1 2" key="1">
    <citation type="submission" date="2018-03" db="EMBL/GenBank/DDBJ databases">
        <title>Genomic Encyclopedia of Type Strains, Phase III (KMG-III): the genomes of soil and plant-associated and newly described type strains.</title>
        <authorList>
            <person name="Whitman W."/>
        </authorList>
    </citation>
    <scope>NUCLEOTIDE SEQUENCE [LARGE SCALE GENOMIC DNA]</scope>
    <source>
        <strain evidence="1 2">CGMCC 1.12700</strain>
    </source>
</reference>
<dbReference type="InterPro" id="IPR026341">
    <property type="entry name" value="T9SS_type_B"/>
</dbReference>
<dbReference type="SUPFAM" id="SSF75011">
    <property type="entry name" value="3-carboxy-cis,cis-mucoante lactonizing enzyme"/>
    <property type="match status" value="1"/>
</dbReference>
<organism evidence="1 2">
    <name type="scientific">Taibaiella chishuiensis</name>
    <dbReference type="NCBI Taxonomy" id="1434707"/>
    <lineage>
        <taxon>Bacteria</taxon>
        <taxon>Pseudomonadati</taxon>
        <taxon>Bacteroidota</taxon>
        <taxon>Chitinophagia</taxon>
        <taxon>Chitinophagales</taxon>
        <taxon>Chitinophagaceae</taxon>
        <taxon>Taibaiella</taxon>
    </lineage>
</organism>
<evidence type="ECO:0000313" key="1">
    <source>
        <dbReference type="EMBL" id="PSK92605.1"/>
    </source>
</evidence>
<protein>
    <submittedName>
        <fullName evidence="1">Gliding motility-associated-like protein</fullName>
    </submittedName>
</protein>
<accession>A0A2P8D5U9</accession>
<dbReference type="OrthoDB" id="9765926at2"/>
<dbReference type="Proteomes" id="UP000240572">
    <property type="component" value="Unassembled WGS sequence"/>
</dbReference>